<feature type="domain" description="LpxI C-terminal" evidence="1">
    <location>
        <begin position="137"/>
        <end position="265"/>
    </location>
</feature>
<proteinExistence type="predicted"/>
<evidence type="ECO:0000313" key="4">
    <source>
        <dbReference type="Proteomes" id="UP000029628"/>
    </source>
</evidence>
<evidence type="ECO:0000259" key="1">
    <source>
        <dbReference type="Pfam" id="PF06230"/>
    </source>
</evidence>
<evidence type="ECO:0000313" key="3">
    <source>
        <dbReference type="EMBL" id="KGF47156.1"/>
    </source>
</evidence>
<dbReference type="Gene3D" id="3.40.140.80">
    <property type="match status" value="1"/>
</dbReference>
<dbReference type="AlphaFoldDB" id="A0A096AKJ1"/>
<dbReference type="Proteomes" id="UP000029628">
    <property type="component" value="Unassembled WGS sequence"/>
</dbReference>
<gene>
    <name evidence="3" type="ORF">HMPREF0872_05625</name>
</gene>
<feature type="domain" description="LpxI N-terminal" evidence="2">
    <location>
        <begin position="3"/>
        <end position="131"/>
    </location>
</feature>
<evidence type="ECO:0008006" key="5">
    <source>
        <dbReference type="Google" id="ProtNLM"/>
    </source>
</evidence>
<dbReference type="PANTHER" id="PTHR39962:SF1">
    <property type="entry name" value="LPXI FAMILY PROTEIN"/>
    <property type="match status" value="1"/>
</dbReference>
<dbReference type="Gene3D" id="3.40.50.20">
    <property type="match status" value="1"/>
</dbReference>
<dbReference type="Pfam" id="PF17930">
    <property type="entry name" value="LpxI_N"/>
    <property type="match status" value="1"/>
</dbReference>
<sequence length="276" mass="29936">MSRVGLIAGIGVLPVEFMRAAQSLGHEVVVVAVVAGVNPALAVEANQYYEINAAKLNKILKTLHKENVVDITMLGKVTKELLFKGLSMPDLRALQLLNRLRNRKDDTIMLAIVDELEAEGFHVVDQTVYLQPLIPKVGVLTKKGPTKEQMEDIRFGFTLAKQMGGLDIGQTVVVKHKAAMAIEAIEGTDACIVRGGSLGRGDAVVVKTAKPNQDVRFDVPAVGRRTLESMIESNCRVLAIEAGRTIFVEQEEVLALANKKGITICAVSEESLRKDA</sequence>
<dbReference type="Pfam" id="PF06230">
    <property type="entry name" value="LpxI_C"/>
    <property type="match status" value="1"/>
</dbReference>
<comment type="caution">
    <text evidence="3">The sequence shown here is derived from an EMBL/GenBank/DDBJ whole genome shotgun (WGS) entry which is preliminary data.</text>
</comment>
<dbReference type="PANTHER" id="PTHR39962">
    <property type="entry name" value="BLL4848 PROTEIN"/>
    <property type="match status" value="1"/>
</dbReference>
<dbReference type="RefSeq" id="WP_028258162.1">
    <property type="nucleotide sequence ID" value="NZ_JRNT01000016.1"/>
</dbReference>
<dbReference type="EMBL" id="JRNT01000016">
    <property type="protein sequence ID" value="KGF47156.1"/>
    <property type="molecule type" value="Genomic_DNA"/>
</dbReference>
<name>A0A096AKJ1_9FIRM</name>
<dbReference type="InterPro" id="IPR053174">
    <property type="entry name" value="LpxI"/>
</dbReference>
<dbReference type="eggNOG" id="COG3494">
    <property type="taxonomic scope" value="Bacteria"/>
</dbReference>
<keyword evidence="4" id="KW-1185">Reference proteome</keyword>
<organism evidence="3 4">
    <name type="scientific">Veillonella montpellierensis DNF00314</name>
    <dbReference type="NCBI Taxonomy" id="1401067"/>
    <lineage>
        <taxon>Bacteria</taxon>
        <taxon>Bacillati</taxon>
        <taxon>Bacillota</taxon>
        <taxon>Negativicutes</taxon>
        <taxon>Veillonellales</taxon>
        <taxon>Veillonellaceae</taxon>
        <taxon>Veillonella</taxon>
    </lineage>
</organism>
<dbReference type="InterPro" id="IPR010415">
    <property type="entry name" value="LpxI_C"/>
</dbReference>
<dbReference type="InterPro" id="IPR043167">
    <property type="entry name" value="LpxI_C_sf"/>
</dbReference>
<evidence type="ECO:0000259" key="2">
    <source>
        <dbReference type="Pfam" id="PF17930"/>
    </source>
</evidence>
<reference evidence="3 4" key="1">
    <citation type="submission" date="2014-07" db="EMBL/GenBank/DDBJ databases">
        <authorList>
            <person name="McCorrison J."/>
            <person name="Sanka R."/>
            <person name="Torralba M."/>
            <person name="Gillis M."/>
            <person name="Haft D.H."/>
            <person name="Methe B."/>
            <person name="Sutton G."/>
            <person name="Nelson K.E."/>
        </authorList>
    </citation>
    <scope>NUCLEOTIDE SEQUENCE [LARGE SCALE GENOMIC DNA]</scope>
    <source>
        <strain evidence="3 4">DNF00314</strain>
    </source>
</reference>
<accession>A0A096AKJ1</accession>
<dbReference type="InterPro" id="IPR041255">
    <property type="entry name" value="LpxI_N"/>
</dbReference>
<protein>
    <recommendedName>
        <fullName evidence="5">DUF1009 domain-containing protein</fullName>
    </recommendedName>
</protein>